<dbReference type="RefSeq" id="WP_219534192.1">
    <property type="nucleotide sequence ID" value="NZ_JAHKRM010000021.1"/>
</dbReference>
<feature type="domain" description="ABC transporter" evidence="8">
    <location>
        <begin position="12"/>
        <end position="259"/>
    </location>
</feature>
<reference evidence="10" key="1">
    <citation type="journal article" date="2019" name="Int. J. Syst. Evol. Microbiol.">
        <title>The Global Catalogue of Microorganisms (GCM) 10K type strain sequencing project: providing services to taxonomists for standard genome sequencing and annotation.</title>
        <authorList>
            <consortium name="The Broad Institute Genomics Platform"/>
            <consortium name="The Broad Institute Genome Sequencing Center for Infectious Disease"/>
            <person name="Wu L."/>
            <person name="Ma J."/>
        </authorList>
    </citation>
    <scope>NUCLEOTIDE SEQUENCE [LARGE SCALE GENOMIC DNA]</scope>
    <source>
        <strain evidence="10">CGMCC 1.15399</strain>
    </source>
</reference>
<dbReference type="InterPro" id="IPR050388">
    <property type="entry name" value="ABC_Ni/Peptide_Import"/>
</dbReference>
<evidence type="ECO:0000256" key="1">
    <source>
        <dbReference type="ARBA" id="ARBA00004202"/>
    </source>
</evidence>
<evidence type="ECO:0000256" key="7">
    <source>
        <dbReference type="ARBA" id="ARBA00023136"/>
    </source>
</evidence>
<evidence type="ECO:0000256" key="4">
    <source>
        <dbReference type="ARBA" id="ARBA00022475"/>
    </source>
</evidence>
<keyword evidence="7" id="KW-0472">Membrane</keyword>
<evidence type="ECO:0000313" key="10">
    <source>
        <dbReference type="Proteomes" id="UP001597097"/>
    </source>
</evidence>
<dbReference type="InterPro" id="IPR003593">
    <property type="entry name" value="AAA+_ATPase"/>
</dbReference>
<dbReference type="PANTHER" id="PTHR43297:SF2">
    <property type="entry name" value="DIPEPTIDE TRANSPORT ATP-BINDING PROTEIN DPPD"/>
    <property type="match status" value="1"/>
</dbReference>
<evidence type="ECO:0000256" key="5">
    <source>
        <dbReference type="ARBA" id="ARBA00022741"/>
    </source>
</evidence>
<organism evidence="9 10">
    <name type="scientific">Nonomuraea guangzhouensis</name>
    <dbReference type="NCBI Taxonomy" id="1291555"/>
    <lineage>
        <taxon>Bacteria</taxon>
        <taxon>Bacillati</taxon>
        <taxon>Actinomycetota</taxon>
        <taxon>Actinomycetes</taxon>
        <taxon>Streptosporangiales</taxon>
        <taxon>Streptosporangiaceae</taxon>
        <taxon>Nonomuraea</taxon>
    </lineage>
</organism>
<dbReference type="NCBIfam" id="TIGR01727">
    <property type="entry name" value="oligo_HPY"/>
    <property type="match status" value="1"/>
</dbReference>
<evidence type="ECO:0000256" key="2">
    <source>
        <dbReference type="ARBA" id="ARBA00005417"/>
    </source>
</evidence>
<name>A0ABW4GA88_9ACTN</name>
<keyword evidence="4" id="KW-1003">Cell membrane</keyword>
<dbReference type="Pfam" id="PF08352">
    <property type="entry name" value="oligo_HPY"/>
    <property type="match status" value="1"/>
</dbReference>
<dbReference type="InterPro" id="IPR013563">
    <property type="entry name" value="Oligopep_ABC_C"/>
</dbReference>
<dbReference type="Pfam" id="PF00005">
    <property type="entry name" value="ABC_tran"/>
    <property type="match status" value="1"/>
</dbReference>
<accession>A0ABW4GA88</accession>
<dbReference type="PANTHER" id="PTHR43297">
    <property type="entry name" value="OLIGOPEPTIDE TRANSPORT ATP-BINDING PROTEIN APPD"/>
    <property type="match status" value="1"/>
</dbReference>
<proteinExistence type="inferred from homology"/>
<dbReference type="Proteomes" id="UP001597097">
    <property type="component" value="Unassembled WGS sequence"/>
</dbReference>
<dbReference type="SMART" id="SM00382">
    <property type="entry name" value="AAA"/>
    <property type="match status" value="1"/>
</dbReference>
<dbReference type="CDD" id="cd03257">
    <property type="entry name" value="ABC_NikE_OppD_transporters"/>
    <property type="match status" value="1"/>
</dbReference>
<dbReference type="GO" id="GO:0005524">
    <property type="term" value="F:ATP binding"/>
    <property type="evidence" value="ECO:0007669"/>
    <property type="project" value="UniProtKB-KW"/>
</dbReference>
<keyword evidence="10" id="KW-1185">Reference proteome</keyword>
<gene>
    <name evidence="9" type="ORF">ACFSJ0_21735</name>
</gene>
<evidence type="ECO:0000313" key="9">
    <source>
        <dbReference type="EMBL" id="MFD1539690.1"/>
    </source>
</evidence>
<keyword evidence="6 9" id="KW-0067">ATP-binding</keyword>
<dbReference type="InterPro" id="IPR003439">
    <property type="entry name" value="ABC_transporter-like_ATP-bd"/>
</dbReference>
<evidence type="ECO:0000256" key="3">
    <source>
        <dbReference type="ARBA" id="ARBA00022448"/>
    </source>
</evidence>
<evidence type="ECO:0000259" key="8">
    <source>
        <dbReference type="PROSITE" id="PS50893"/>
    </source>
</evidence>
<sequence length="355" mass="37978">MTPGSAEALLSLRNLRLDVTGDDGDIRPILRGLDLTVRAGEAVGLVGESGSGKSMTLRCIARLTPPGARVGGDVLVGGRDVNRLRGKDLRRFRQTEVGYVFQDSRSAINPMHTIGDFLLETARDRGQDVDAARASAVDVLTRMGVSDPERRMRQYPFELSGGLLQRVMIASVIMVQPVLLLADEPTTALDVTTQADVLALTDRLRRDLRIAMLFVTHDLDLATAVCDRIAVVYAGLIVEVADAETARRAPVHPYTRGLLSCRPPLATRLDRIPVIAGTPVSATDSGTGCPFAGRCPVRISPCDTTPPPALEHVGGRVHCHRAEEIIAGALDHELPLTGAVTAPTTAPAQGGRDER</sequence>
<keyword evidence="5" id="KW-0547">Nucleotide-binding</keyword>
<protein>
    <submittedName>
        <fullName evidence="9">ABC transporter ATP-binding protein</fullName>
    </submittedName>
</protein>
<dbReference type="EMBL" id="JBHUCM010000017">
    <property type="protein sequence ID" value="MFD1539690.1"/>
    <property type="molecule type" value="Genomic_DNA"/>
</dbReference>
<comment type="subcellular location">
    <subcellularLocation>
        <location evidence="1">Cell membrane</location>
        <topology evidence="1">Peripheral membrane protein</topology>
    </subcellularLocation>
</comment>
<comment type="caution">
    <text evidence="9">The sequence shown here is derived from an EMBL/GenBank/DDBJ whole genome shotgun (WGS) entry which is preliminary data.</text>
</comment>
<evidence type="ECO:0000256" key="6">
    <source>
        <dbReference type="ARBA" id="ARBA00022840"/>
    </source>
</evidence>
<keyword evidence="3" id="KW-0813">Transport</keyword>
<dbReference type="PROSITE" id="PS50893">
    <property type="entry name" value="ABC_TRANSPORTER_2"/>
    <property type="match status" value="1"/>
</dbReference>
<comment type="similarity">
    <text evidence="2">Belongs to the ABC transporter superfamily.</text>
</comment>